<keyword evidence="2" id="KW-0812">Transmembrane</keyword>
<feature type="region of interest" description="Disordered" evidence="1">
    <location>
        <begin position="63"/>
        <end position="99"/>
    </location>
</feature>
<feature type="region of interest" description="Disordered" evidence="1">
    <location>
        <begin position="1"/>
        <end position="38"/>
    </location>
</feature>
<dbReference type="EMBL" id="MLIQ01000021">
    <property type="protein sequence ID" value="OHU52358.1"/>
    <property type="molecule type" value="Genomic_DNA"/>
</dbReference>
<evidence type="ECO:0000313" key="4">
    <source>
        <dbReference type="EMBL" id="OHU52358.1"/>
    </source>
</evidence>
<protein>
    <recommendedName>
        <fullName evidence="3">PknH-like extracellular domain-containing protein</fullName>
    </recommendedName>
</protein>
<comment type="caution">
    <text evidence="4">The sequence shown here is derived from an EMBL/GenBank/DDBJ whole genome shotgun (WGS) entry which is preliminary data.</text>
</comment>
<feature type="region of interest" description="Disordered" evidence="1">
    <location>
        <begin position="129"/>
        <end position="152"/>
    </location>
</feature>
<sequence>MTVPGNQWIPPQQPPTNPFPAAPHPSGPPPGPGPSGNRGPLIIGGALIVAAAIVAAALVATRHGSGGPSAAAPASSASETSSAATPSAPPSPAASGAAGPTYQVVPQSALPAIADVSRLTGITMSNVAEPLVSPPSDANTSPPSCMSASDSASQSTWKSARAMAGQRYIEGNFDAYNSSAAAGLAVFAGAADAASSLSVVSGSVRGCASFTVPDWNPKNPPAKWTVTDVERGDDRITWSTTAANGWSCRRSYRVVANLAANAVVCSDKAAVGAATALTDFVIANATKQ</sequence>
<dbReference type="RefSeq" id="WP_081343328.1">
    <property type="nucleotide sequence ID" value="NZ_MLIQ01000021.1"/>
</dbReference>
<feature type="compositionally biased region" description="Pro residues" evidence="1">
    <location>
        <begin position="11"/>
        <end position="33"/>
    </location>
</feature>
<accession>A0A1S1LLA6</accession>
<keyword evidence="2" id="KW-1133">Transmembrane helix</keyword>
<evidence type="ECO:0000313" key="5">
    <source>
        <dbReference type="Proteomes" id="UP000180043"/>
    </source>
</evidence>
<name>A0A1S1LLA6_MYCCH</name>
<dbReference type="Pfam" id="PF14032">
    <property type="entry name" value="PknH_C"/>
    <property type="match status" value="1"/>
</dbReference>
<dbReference type="AlphaFoldDB" id="A0A1S1LLA6"/>
<evidence type="ECO:0000256" key="1">
    <source>
        <dbReference type="SAM" id="MobiDB-lite"/>
    </source>
</evidence>
<feature type="domain" description="PknH-like extracellular" evidence="3">
    <location>
        <begin position="106"/>
        <end position="277"/>
    </location>
</feature>
<reference evidence="4 5" key="1">
    <citation type="submission" date="2016-10" db="EMBL/GenBank/DDBJ databases">
        <title>Evaluation of Human, Veterinary and Environmental Mycobacterium chelonae Isolates by Core Genome Phylogenomic Analysis, Targeted Gene Comparison, and Anti-microbial Susceptibility Patterns: A Tale of Mistaken Identities.</title>
        <authorList>
            <person name="Fogelson S.B."/>
            <person name="Camus A.C."/>
            <person name="Lorenz W."/>
            <person name="Vasireddy R."/>
            <person name="Vasireddy S."/>
            <person name="Smith T."/>
            <person name="Brown-Elliott B.A."/>
            <person name="Wallace R.J.Jr."/>
            <person name="Hasan N.A."/>
            <person name="Reischl U."/>
            <person name="Sanchez S."/>
        </authorList>
    </citation>
    <scope>NUCLEOTIDE SEQUENCE [LARGE SCALE GENOMIC DNA]</scope>
    <source>
        <strain evidence="4 5">15515</strain>
    </source>
</reference>
<evidence type="ECO:0000256" key="2">
    <source>
        <dbReference type="SAM" id="Phobius"/>
    </source>
</evidence>
<feature type="compositionally biased region" description="Low complexity" evidence="1">
    <location>
        <begin position="68"/>
        <end position="86"/>
    </location>
</feature>
<gene>
    <name evidence="4" type="ORF">BKG82_19040</name>
</gene>
<feature type="transmembrane region" description="Helical" evidence="2">
    <location>
        <begin position="41"/>
        <end position="60"/>
    </location>
</feature>
<dbReference type="Proteomes" id="UP000180043">
    <property type="component" value="Unassembled WGS sequence"/>
</dbReference>
<proteinExistence type="predicted"/>
<organism evidence="4 5">
    <name type="scientific">Mycobacteroides chelonae</name>
    <name type="common">Mycobacterium chelonae</name>
    <dbReference type="NCBI Taxonomy" id="1774"/>
    <lineage>
        <taxon>Bacteria</taxon>
        <taxon>Bacillati</taxon>
        <taxon>Actinomycetota</taxon>
        <taxon>Actinomycetes</taxon>
        <taxon>Mycobacteriales</taxon>
        <taxon>Mycobacteriaceae</taxon>
        <taxon>Mycobacteroides</taxon>
    </lineage>
</organism>
<dbReference type="InterPro" id="IPR026954">
    <property type="entry name" value="PknH-like_Extracell"/>
</dbReference>
<evidence type="ECO:0000259" key="3">
    <source>
        <dbReference type="Pfam" id="PF14032"/>
    </source>
</evidence>
<keyword evidence="2" id="KW-0472">Membrane</keyword>
<dbReference type="InterPro" id="IPR038232">
    <property type="entry name" value="PknH-like_Extracell_sf"/>
</dbReference>
<feature type="compositionally biased region" description="Low complexity" evidence="1">
    <location>
        <begin position="141"/>
        <end position="152"/>
    </location>
</feature>
<dbReference type="Gene3D" id="3.40.1000.70">
    <property type="entry name" value="PknH-like extracellular domain"/>
    <property type="match status" value="1"/>
</dbReference>